<dbReference type="GO" id="GO:0016020">
    <property type="term" value="C:membrane"/>
    <property type="evidence" value="ECO:0007669"/>
    <property type="project" value="UniProtKB-SubCell"/>
</dbReference>
<dbReference type="InterPro" id="IPR039309">
    <property type="entry name" value="BT1"/>
</dbReference>
<keyword evidence="5 6" id="KW-0472">Membrane</keyword>
<keyword evidence="4 6" id="KW-1133">Transmembrane helix</keyword>
<evidence type="ECO:0000256" key="1">
    <source>
        <dbReference type="ARBA" id="ARBA00004141"/>
    </source>
</evidence>
<evidence type="ECO:0000256" key="4">
    <source>
        <dbReference type="ARBA" id="ARBA00022989"/>
    </source>
</evidence>
<evidence type="ECO:0000256" key="6">
    <source>
        <dbReference type="SAM" id="Phobius"/>
    </source>
</evidence>
<feature type="non-terminal residue" evidence="7">
    <location>
        <position position="120"/>
    </location>
</feature>
<keyword evidence="3 6" id="KW-0812">Transmembrane</keyword>
<organism evidence="7">
    <name type="scientific">Aphanomyces stellatus</name>
    <dbReference type="NCBI Taxonomy" id="120398"/>
    <lineage>
        <taxon>Eukaryota</taxon>
        <taxon>Sar</taxon>
        <taxon>Stramenopiles</taxon>
        <taxon>Oomycota</taxon>
        <taxon>Saprolegniomycetes</taxon>
        <taxon>Saprolegniales</taxon>
        <taxon>Verrucalvaceae</taxon>
        <taxon>Aphanomyces</taxon>
    </lineage>
</organism>
<dbReference type="PANTHER" id="PTHR31585:SF5">
    <property type="entry name" value="RNA-BINDING S4 DOMAIN-CONTAINING PROTEIN"/>
    <property type="match status" value="1"/>
</dbReference>
<comment type="caution">
    <text evidence="7">The sequence shown here is derived from an EMBL/GenBank/DDBJ whole genome shotgun (WGS) entry which is preliminary data.</text>
</comment>
<dbReference type="OrthoDB" id="430647at2759"/>
<dbReference type="EMBL" id="VJMH01002303">
    <property type="protein sequence ID" value="KAF0709268.1"/>
    <property type="molecule type" value="Genomic_DNA"/>
</dbReference>
<reference evidence="7" key="1">
    <citation type="submission" date="2019-06" db="EMBL/GenBank/DDBJ databases">
        <title>Genomics analysis of Aphanomyces spp. identifies a new class of oomycete effector associated with host adaptation.</title>
        <authorList>
            <person name="Gaulin E."/>
        </authorList>
    </citation>
    <scope>NUCLEOTIDE SEQUENCE</scope>
    <source>
        <strain evidence="7">CBS 578.67</strain>
    </source>
</reference>
<keyword evidence="2" id="KW-0813">Transport</keyword>
<dbReference type="PANTHER" id="PTHR31585">
    <property type="entry name" value="FOLATE-BIOPTERIN TRANSPORTER 1, CHLOROPLASTIC"/>
    <property type="match status" value="1"/>
</dbReference>
<gene>
    <name evidence="7" type="ORF">As57867_006001</name>
</gene>
<sequence length="120" mass="13160">MQNNTQAPILDLEERLSYIHSATPVEKDGIDGDYADVKTPGELEDGALVDGGALDLFSREAFGLYCQYGAIGIIYGLIPALNYPIFNIYLNLEGYQTASYGVLVVMGWSFKVFFGMISDC</sequence>
<evidence type="ECO:0000256" key="5">
    <source>
        <dbReference type="ARBA" id="ARBA00023136"/>
    </source>
</evidence>
<evidence type="ECO:0000256" key="2">
    <source>
        <dbReference type="ARBA" id="ARBA00022448"/>
    </source>
</evidence>
<protein>
    <submittedName>
        <fullName evidence="7">Uncharacterized protein</fullName>
    </submittedName>
</protein>
<dbReference type="AlphaFoldDB" id="A0A6A4Z8I1"/>
<feature type="transmembrane region" description="Helical" evidence="6">
    <location>
        <begin position="98"/>
        <end position="117"/>
    </location>
</feature>
<evidence type="ECO:0000256" key="3">
    <source>
        <dbReference type="ARBA" id="ARBA00022692"/>
    </source>
</evidence>
<feature type="transmembrane region" description="Helical" evidence="6">
    <location>
        <begin position="65"/>
        <end position="86"/>
    </location>
</feature>
<evidence type="ECO:0000313" key="7">
    <source>
        <dbReference type="EMBL" id="KAF0709268.1"/>
    </source>
</evidence>
<name>A0A6A4Z8I1_9STRA</name>
<accession>A0A6A4Z8I1</accession>
<proteinExistence type="predicted"/>
<comment type="subcellular location">
    <subcellularLocation>
        <location evidence="1">Membrane</location>
        <topology evidence="1">Multi-pass membrane protein</topology>
    </subcellularLocation>
</comment>